<keyword evidence="2" id="KW-1185">Reference proteome</keyword>
<evidence type="ECO:0000313" key="2">
    <source>
        <dbReference type="Proteomes" id="UP000254924"/>
    </source>
</evidence>
<sequence>MFTENATLMLYVENVQAEYDFWKTAGFEILSKETIMDYDTFDMKPHADSTLTFKVYDKAFIKQISPEVADFQPSVLFETEEITELHERISGLTDNISPITSTPFVSFNFASPSGIYFAVKEK</sequence>
<dbReference type="AlphaFoldDB" id="A0A380KBS2"/>
<protein>
    <submittedName>
        <fullName evidence="1">Glyoxalase family protein</fullName>
    </submittedName>
</protein>
<gene>
    <name evidence="1" type="ORF">NCTC12224_01940</name>
</gene>
<dbReference type="Proteomes" id="UP000254924">
    <property type="component" value="Unassembled WGS sequence"/>
</dbReference>
<accession>A0A380KBS2</accession>
<proteinExistence type="predicted"/>
<name>A0A380KBS2_9STRE</name>
<dbReference type="OrthoDB" id="9803079at2"/>
<dbReference type="EMBL" id="UHFN01000007">
    <property type="protein sequence ID" value="SUN62532.1"/>
    <property type="molecule type" value="Genomic_DNA"/>
</dbReference>
<reference evidence="1 2" key="1">
    <citation type="submission" date="2018-06" db="EMBL/GenBank/DDBJ databases">
        <authorList>
            <consortium name="Pathogen Informatics"/>
            <person name="Doyle S."/>
        </authorList>
    </citation>
    <scope>NUCLEOTIDE SEQUENCE [LARGE SCALE GENOMIC DNA]</scope>
    <source>
        <strain evidence="1 2">NCTC12224</strain>
    </source>
</reference>
<organism evidence="1 2">
    <name type="scientific">Streptococcus hyointestinalis</name>
    <dbReference type="NCBI Taxonomy" id="1337"/>
    <lineage>
        <taxon>Bacteria</taxon>
        <taxon>Bacillati</taxon>
        <taxon>Bacillota</taxon>
        <taxon>Bacilli</taxon>
        <taxon>Lactobacillales</taxon>
        <taxon>Streptococcaceae</taxon>
        <taxon>Streptococcus</taxon>
    </lineage>
</organism>
<evidence type="ECO:0000313" key="1">
    <source>
        <dbReference type="EMBL" id="SUN62532.1"/>
    </source>
</evidence>